<dbReference type="InterPro" id="IPR050351">
    <property type="entry name" value="BphY/WalK/GraS-like"/>
</dbReference>
<feature type="transmembrane region" description="Helical" evidence="11">
    <location>
        <begin position="261"/>
        <end position="282"/>
    </location>
</feature>
<keyword evidence="8" id="KW-0067">ATP-binding</keyword>
<dbReference type="Pfam" id="PF02518">
    <property type="entry name" value="HATPase_c"/>
    <property type="match status" value="1"/>
</dbReference>
<dbReference type="EC" id="2.7.13.3" evidence="3"/>
<dbReference type="GO" id="GO:0000155">
    <property type="term" value="F:phosphorelay sensor kinase activity"/>
    <property type="evidence" value="ECO:0007669"/>
    <property type="project" value="InterPro"/>
</dbReference>
<keyword evidence="9" id="KW-0902">Two-component regulatory system</keyword>
<keyword evidence="7 14" id="KW-0418">Kinase</keyword>
<dbReference type="PANTHER" id="PTHR45453:SF1">
    <property type="entry name" value="PHOSPHATE REGULON SENSOR PROTEIN PHOR"/>
    <property type="match status" value="1"/>
</dbReference>
<dbReference type="GeneID" id="92859905"/>
<dbReference type="InterPro" id="IPR036097">
    <property type="entry name" value="HisK_dim/P_sf"/>
</dbReference>
<protein>
    <recommendedName>
        <fullName evidence="3">histidine kinase</fullName>
        <ecNumber evidence="3">2.7.13.3</ecNumber>
    </recommendedName>
</protein>
<dbReference type="GO" id="GO:0005524">
    <property type="term" value="F:ATP binding"/>
    <property type="evidence" value="ECO:0007669"/>
    <property type="project" value="UniProtKB-KW"/>
</dbReference>
<dbReference type="OMA" id="IIQFIMQ"/>
<feature type="transmembrane region" description="Helical" evidence="11">
    <location>
        <begin position="12"/>
        <end position="35"/>
    </location>
</feature>
<comment type="subcellular location">
    <subcellularLocation>
        <location evidence="2">Cell membrane</location>
        <topology evidence="2">Multi-pass membrane protein</topology>
    </subcellularLocation>
</comment>
<keyword evidence="11" id="KW-1133">Transmembrane helix</keyword>
<dbReference type="EMBL" id="CP065647">
    <property type="protein sequence ID" value="QPR74119.1"/>
    <property type="molecule type" value="Genomic_DNA"/>
</dbReference>
<dbReference type="GO" id="GO:0016036">
    <property type="term" value="P:cellular response to phosphate starvation"/>
    <property type="evidence" value="ECO:0007669"/>
    <property type="project" value="TreeGrafter"/>
</dbReference>
<evidence type="ECO:0000256" key="10">
    <source>
        <dbReference type="SAM" id="MobiDB-lite"/>
    </source>
</evidence>
<dbReference type="GO" id="GO:0005886">
    <property type="term" value="C:plasma membrane"/>
    <property type="evidence" value="ECO:0007669"/>
    <property type="project" value="UniProtKB-SubCell"/>
</dbReference>
<evidence type="ECO:0000256" key="5">
    <source>
        <dbReference type="ARBA" id="ARBA00022679"/>
    </source>
</evidence>
<dbReference type="EMBL" id="NILC01000010">
    <property type="protein sequence ID" value="TWL31764.1"/>
    <property type="molecule type" value="Genomic_DNA"/>
</dbReference>
<evidence type="ECO:0000259" key="12">
    <source>
        <dbReference type="PROSITE" id="PS50109"/>
    </source>
</evidence>
<evidence type="ECO:0000313" key="13">
    <source>
        <dbReference type="EMBL" id="QPR74119.1"/>
    </source>
</evidence>
<dbReference type="Gene3D" id="3.30.565.10">
    <property type="entry name" value="Histidine kinase-like ATPase, C-terminal domain"/>
    <property type="match status" value="1"/>
</dbReference>
<dbReference type="Gene3D" id="1.10.287.130">
    <property type="match status" value="1"/>
</dbReference>
<evidence type="ECO:0000256" key="1">
    <source>
        <dbReference type="ARBA" id="ARBA00000085"/>
    </source>
</evidence>
<dbReference type="Pfam" id="PF00512">
    <property type="entry name" value="HisKA"/>
    <property type="match status" value="1"/>
</dbReference>
<keyword evidence="5" id="KW-0808">Transferase</keyword>
<evidence type="ECO:0000256" key="11">
    <source>
        <dbReference type="SAM" id="Phobius"/>
    </source>
</evidence>
<dbReference type="InterPro" id="IPR004358">
    <property type="entry name" value="Sig_transdc_His_kin-like_C"/>
</dbReference>
<dbReference type="InterPro" id="IPR005467">
    <property type="entry name" value="His_kinase_dom"/>
</dbReference>
<dbReference type="SUPFAM" id="SSF55874">
    <property type="entry name" value="ATPase domain of HSP90 chaperone/DNA topoisomerase II/histidine kinase"/>
    <property type="match status" value="1"/>
</dbReference>
<evidence type="ECO:0000256" key="4">
    <source>
        <dbReference type="ARBA" id="ARBA00022553"/>
    </source>
</evidence>
<dbReference type="FunFam" id="1.10.287.130:FF:000082">
    <property type="entry name" value="Sensor histidine kinase YvrG"/>
    <property type="match status" value="1"/>
</dbReference>
<organism evidence="14 15">
    <name type="scientific">Bacillus licheniformis</name>
    <dbReference type="NCBI Taxonomy" id="1402"/>
    <lineage>
        <taxon>Bacteria</taxon>
        <taxon>Bacillati</taxon>
        <taxon>Bacillota</taxon>
        <taxon>Bacilli</taxon>
        <taxon>Bacillales</taxon>
        <taxon>Bacillaceae</taxon>
        <taxon>Bacillus</taxon>
    </lineage>
</organism>
<evidence type="ECO:0000256" key="9">
    <source>
        <dbReference type="ARBA" id="ARBA00023012"/>
    </source>
</evidence>
<feature type="region of interest" description="Disordered" evidence="10">
    <location>
        <begin position="304"/>
        <end position="323"/>
    </location>
</feature>
<dbReference type="SUPFAM" id="SSF47384">
    <property type="entry name" value="Homodimeric domain of signal transducing histidine kinase"/>
    <property type="match status" value="1"/>
</dbReference>
<reference evidence="14 15" key="1">
    <citation type="submission" date="2019-06" db="EMBL/GenBank/DDBJ databases">
        <title>Genome sequence analysis of &gt;100 Bacillus licheniformis strains suggests intrinsic resistance to this species.</title>
        <authorList>
            <person name="Wels M."/>
            <person name="Siezen R.J."/>
            <person name="Johansen E."/>
            <person name="Stuer-Lauridsen B."/>
            <person name="Bjerre K."/>
            <person name="Nielsen B.K.K."/>
        </authorList>
    </citation>
    <scope>NUCLEOTIDE SEQUENCE [LARGE SCALE GENOMIC DNA]</scope>
    <source>
        <strain evidence="14 15">BAC-16736</strain>
    </source>
</reference>
<proteinExistence type="predicted"/>
<dbReference type="AlphaFoldDB" id="A0A1Y0YMH6"/>
<gene>
    <name evidence="14" type="ORF">CHCC16736_0932</name>
    <name evidence="13" type="ORF">I6G80_07600</name>
</gene>
<dbReference type="Proteomes" id="UP000595038">
    <property type="component" value="Chromosome"/>
</dbReference>
<evidence type="ECO:0000313" key="15">
    <source>
        <dbReference type="Proteomes" id="UP000435910"/>
    </source>
</evidence>
<dbReference type="FunFam" id="3.30.565.10:FF:000006">
    <property type="entry name" value="Sensor histidine kinase WalK"/>
    <property type="match status" value="1"/>
</dbReference>
<name>A0A1Y0YMH6_BACLI</name>
<dbReference type="RefSeq" id="WP_003185173.1">
    <property type="nucleotide sequence ID" value="NZ_BEXU01000021.1"/>
</dbReference>
<dbReference type="PROSITE" id="PS50109">
    <property type="entry name" value="HIS_KIN"/>
    <property type="match status" value="1"/>
</dbReference>
<dbReference type="CDD" id="cd00082">
    <property type="entry name" value="HisKA"/>
    <property type="match status" value="1"/>
</dbReference>
<reference evidence="13 16" key="2">
    <citation type="submission" date="2020-12" db="EMBL/GenBank/DDBJ databases">
        <title>FDA dAtabase for Regulatory Grade micrObial Sequences (FDA-ARGOS): Supporting development and validation of Infectious Disease Dx tests.</title>
        <authorList>
            <person name="Nelson B."/>
            <person name="Plummer A."/>
            <person name="Tallon L."/>
            <person name="Sadzewicz L."/>
            <person name="Zhao X."/>
            <person name="Boylan J."/>
            <person name="Ott S."/>
            <person name="Bowen H."/>
            <person name="Vavikolanu K."/>
            <person name="Mehta A."/>
            <person name="Aluvathingal J."/>
            <person name="Nadendla S."/>
            <person name="Myers T."/>
            <person name="Yan Y."/>
            <person name="Sichtig H."/>
        </authorList>
    </citation>
    <scope>NUCLEOTIDE SEQUENCE [LARGE SCALE GENOMIC DNA]</scope>
    <source>
        <strain evidence="13 16">FDAARGOS_923</strain>
    </source>
</reference>
<keyword evidence="6" id="KW-0547">Nucleotide-binding</keyword>
<keyword evidence="11" id="KW-0812">Transmembrane</keyword>
<evidence type="ECO:0000256" key="2">
    <source>
        <dbReference type="ARBA" id="ARBA00004651"/>
    </source>
</evidence>
<evidence type="ECO:0000256" key="8">
    <source>
        <dbReference type="ARBA" id="ARBA00022840"/>
    </source>
</evidence>
<accession>A0A1Y0YMH6</accession>
<dbReference type="SMART" id="SM00388">
    <property type="entry name" value="HisKA"/>
    <property type="match status" value="1"/>
</dbReference>
<sequence length="585" mass="68165">MKLRGKLVLHFVSQIFLILGLVLATLLLSFIFFALRLSESEADTGLAKATSDTFESWVSVDDNNNWQIEDILKSAIDKQGGWLQILDGKEKTVYSYRLPAEIQRQYHREDLVSVFDKKRIKKYQVNFWSANFNGEDYVILFGWESKSDTILSYLEKEEKDMADLSSYKKSTLDFIKKNKGSVYLFSEKGKMLDSIYQDIDYSQGINELELLKYGSKPWNYEHEFSYRRLSATEWLIAATPNPIFNPDHEFNRTMIGLALKIVLIVIGVLILLMSSMTIWYSFRFGMPIIHTIKWIVNLSKGRFEEPRNRKGRPRSRNKKGKRKQPYRLFTEVFESMEQLTETLKKDEQNRKKIQTTREEWIAGLSHDLKTPLSTIYGYSMMLESPNYEWSKEEIREIGQAMKEKSDYMSQLIEDLNLTYRLKNDALPIKRQTVRLVPFLKSFVEEFKRHSFSEGYNVSFEYKQVDTEFAIDRGWFRRVLENLLANAVKHNKKGTDIKVILEESKQYIILKIQDNGRGMDSETVSNLFNRYYRGTHTKDATEGSGLGLAISLELVHLHDGCIAVDSRTGRGTEITMEFKKNPKAAK</sequence>
<comment type="catalytic activity">
    <reaction evidence="1">
        <text>ATP + protein L-histidine = ADP + protein N-phospho-L-histidine.</text>
        <dbReference type="EC" id="2.7.13.3"/>
    </reaction>
</comment>
<dbReference type="InterPro" id="IPR003661">
    <property type="entry name" value="HisK_dim/P_dom"/>
</dbReference>
<dbReference type="PRINTS" id="PR00344">
    <property type="entry name" value="BCTRLSENSOR"/>
</dbReference>
<dbReference type="InterPro" id="IPR036890">
    <property type="entry name" value="HATPase_C_sf"/>
</dbReference>
<evidence type="ECO:0000313" key="14">
    <source>
        <dbReference type="EMBL" id="TWL31764.1"/>
    </source>
</evidence>
<feature type="domain" description="Histidine kinase" evidence="12">
    <location>
        <begin position="363"/>
        <end position="581"/>
    </location>
</feature>
<keyword evidence="4" id="KW-0597">Phosphoprotein</keyword>
<dbReference type="PANTHER" id="PTHR45453">
    <property type="entry name" value="PHOSPHATE REGULON SENSOR PROTEIN PHOR"/>
    <property type="match status" value="1"/>
</dbReference>
<evidence type="ECO:0000313" key="16">
    <source>
        <dbReference type="Proteomes" id="UP000595038"/>
    </source>
</evidence>
<feature type="compositionally biased region" description="Basic residues" evidence="10">
    <location>
        <begin position="309"/>
        <end position="323"/>
    </location>
</feature>
<evidence type="ECO:0000256" key="7">
    <source>
        <dbReference type="ARBA" id="ARBA00022777"/>
    </source>
</evidence>
<evidence type="ECO:0000256" key="6">
    <source>
        <dbReference type="ARBA" id="ARBA00022741"/>
    </source>
</evidence>
<dbReference type="SMART" id="SM00387">
    <property type="entry name" value="HATPase_c"/>
    <property type="match status" value="1"/>
</dbReference>
<dbReference type="Proteomes" id="UP000435910">
    <property type="component" value="Unassembled WGS sequence"/>
</dbReference>
<keyword evidence="11" id="KW-0472">Membrane</keyword>
<evidence type="ECO:0000256" key="3">
    <source>
        <dbReference type="ARBA" id="ARBA00012438"/>
    </source>
</evidence>
<dbReference type="InterPro" id="IPR003594">
    <property type="entry name" value="HATPase_dom"/>
</dbReference>
<dbReference type="GO" id="GO:0004721">
    <property type="term" value="F:phosphoprotein phosphatase activity"/>
    <property type="evidence" value="ECO:0007669"/>
    <property type="project" value="TreeGrafter"/>
</dbReference>